<evidence type="ECO:0000313" key="3">
    <source>
        <dbReference type="EMBL" id="RSE26834.1"/>
    </source>
</evidence>
<gene>
    <name evidence="3" type="ORF">EGT71_10520</name>
</gene>
<dbReference type="OrthoDB" id="6895606at2"/>
<sequence length="329" mass="36348">MYVSNVIKTAFGGLLLLTMQQVIAAPQDLPVKSISVPAYNMITDTLQSIMPTIEGKRNDFAMQQICALARGEKTQEGINATLKEKGIDLAKIPRNGSVASLLINGDREQQQMTCAVYLANSVFAPVNNASYFSRQPAKEKADKEPKSTGWSFWQSDKKEVQTPKTEQVIFNQAQFVHDAQVKMAIVQATAQMYAVIAENIQDNKNQYWADYQQKIASIVYNYAPEYLRKISLFYKSAAAQSLVPINVSLNSFTVANSSGDMLTQQAGNVMFTSKGVTWFGSGKILGKEYFSDVMVINAVQTQAKLPQPTLQEENVSEAPAVNNKKSSKK</sequence>
<comment type="caution">
    <text evidence="3">The sequence shown here is derived from an EMBL/GenBank/DDBJ whole genome shotgun (WGS) entry which is preliminary data.</text>
</comment>
<proteinExistence type="predicted"/>
<protein>
    <submittedName>
        <fullName evidence="3">Uncharacterized protein</fullName>
    </submittedName>
</protein>
<dbReference type="RefSeq" id="WP_125293272.1">
    <property type="nucleotide sequence ID" value="NZ_JAPTZM010000004.1"/>
</dbReference>
<name>A0A427V282_9ENTR</name>
<dbReference type="AlphaFoldDB" id="A0A427V282"/>
<evidence type="ECO:0000313" key="4">
    <source>
        <dbReference type="Proteomes" id="UP000275331"/>
    </source>
</evidence>
<evidence type="ECO:0000256" key="1">
    <source>
        <dbReference type="SAM" id="MobiDB-lite"/>
    </source>
</evidence>
<evidence type="ECO:0000256" key="2">
    <source>
        <dbReference type="SAM" id="SignalP"/>
    </source>
</evidence>
<dbReference type="Proteomes" id="UP000275331">
    <property type="component" value="Unassembled WGS sequence"/>
</dbReference>
<accession>A0A427V282</accession>
<reference evidence="3 4" key="1">
    <citation type="submission" date="2018-10" db="EMBL/GenBank/DDBJ databases">
        <title>Transmission dynamics of multidrug resistant bacteria on intensive care unit surfaces.</title>
        <authorList>
            <person name="D'Souza A.W."/>
            <person name="Potter R.F."/>
            <person name="Wallace M."/>
            <person name="Shupe A."/>
            <person name="Patel S."/>
            <person name="Sun S."/>
            <person name="Gul D."/>
            <person name="Kwon J.H."/>
            <person name="Andleeb S."/>
            <person name="Burnham C.-A.D."/>
            <person name="Dantas G."/>
        </authorList>
    </citation>
    <scope>NUCLEOTIDE SEQUENCE [LARGE SCALE GENOMIC DNA]</scope>
    <source>
        <strain evidence="3 4">AS_373</strain>
    </source>
</reference>
<dbReference type="EMBL" id="RHXB01000005">
    <property type="protein sequence ID" value="RSE26834.1"/>
    <property type="molecule type" value="Genomic_DNA"/>
</dbReference>
<feature type="signal peptide" evidence="2">
    <location>
        <begin position="1"/>
        <end position="24"/>
    </location>
</feature>
<feature type="region of interest" description="Disordered" evidence="1">
    <location>
        <begin position="307"/>
        <end position="329"/>
    </location>
</feature>
<organism evidence="3 4">
    <name type="scientific">Atlantibacter subterraneus</name>
    <dbReference type="NCBI Taxonomy" id="255519"/>
    <lineage>
        <taxon>Bacteria</taxon>
        <taxon>Pseudomonadati</taxon>
        <taxon>Pseudomonadota</taxon>
        <taxon>Gammaproteobacteria</taxon>
        <taxon>Enterobacterales</taxon>
        <taxon>Enterobacteriaceae</taxon>
        <taxon>Atlantibacter</taxon>
    </lineage>
</organism>
<feature type="chain" id="PRO_5019302916" evidence="2">
    <location>
        <begin position="25"/>
        <end position="329"/>
    </location>
</feature>
<keyword evidence="2" id="KW-0732">Signal</keyword>